<accession>A0AAW1DQ01</accession>
<keyword evidence="3" id="KW-1185">Reference proteome</keyword>
<evidence type="ECO:0000256" key="1">
    <source>
        <dbReference type="SAM" id="MobiDB-lite"/>
    </source>
</evidence>
<dbReference type="Proteomes" id="UP001461498">
    <property type="component" value="Unassembled WGS sequence"/>
</dbReference>
<evidence type="ECO:0000313" key="2">
    <source>
        <dbReference type="EMBL" id="KAK9511795.1"/>
    </source>
</evidence>
<gene>
    <name evidence="2" type="ORF">O3M35_000388</name>
</gene>
<proteinExistence type="predicted"/>
<protein>
    <submittedName>
        <fullName evidence="2">Uncharacterized protein</fullName>
    </submittedName>
</protein>
<organism evidence="2 3">
    <name type="scientific">Rhynocoris fuscipes</name>
    <dbReference type="NCBI Taxonomy" id="488301"/>
    <lineage>
        <taxon>Eukaryota</taxon>
        <taxon>Metazoa</taxon>
        <taxon>Ecdysozoa</taxon>
        <taxon>Arthropoda</taxon>
        <taxon>Hexapoda</taxon>
        <taxon>Insecta</taxon>
        <taxon>Pterygota</taxon>
        <taxon>Neoptera</taxon>
        <taxon>Paraneoptera</taxon>
        <taxon>Hemiptera</taxon>
        <taxon>Heteroptera</taxon>
        <taxon>Panheteroptera</taxon>
        <taxon>Cimicomorpha</taxon>
        <taxon>Reduviidae</taxon>
        <taxon>Harpactorinae</taxon>
        <taxon>Harpactorini</taxon>
        <taxon>Rhynocoris</taxon>
    </lineage>
</organism>
<feature type="region of interest" description="Disordered" evidence="1">
    <location>
        <begin position="223"/>
        <end position="242"/>
    </location>
</feature>
<name>A0AAW1DQ01_9HEMI</name>
<feature type="compositionally biased region" description="Basic and acidic residues" evidence="1">
    <location>
        <begin position="227"/>
        <end position="241"/>
    </location>
</feature>
<dbReference type="AlphaFoldDB" id="A0AAW1DQ01"/>
<sequence>MPERTEDVGGGTNKCCQNCELKLGNKSIKPKTSNGKGTHKLKCGECNECPKCKRTLGQRPPSSATLIDFKVTSSDLTSKEIKDVEKKDEKEEAEKCVRDTRREEKEDPLVKWFPDHIEKDPLKHPLVPYPNPAPVVELRGGNFIHFCHCLKRNGLQSDCPLTGCQGGRDCMQRFLPDCVPSGLRLPGKPPAYIQKANEPECYNKTELAKGYDKIINETITGGTGGIEGDKEEKQKKVDKSKGVVIIRPPSITSLMSDHSKEEEEDDTKKKRVRIRPNSPPNYISEPAVDALPAPCRRHATRGIPGSGKYNKFARCRLRKGKTTPKVIVPPKK</sequence>
<dbReference type="EMBL" id="JAPXFL010000001">
    <property type="protein sequence ID" value="KAK9511795.1"/>
    <property type="molecule type" value="Genomic_DNA"/>
</dbReference>
<comment type="caution">
    <text evidence="2">The sequence shown here is derived from an EMBL/GenBank/DDBJ whole genome shotgun (WGS) entry which is preliminary data.</text>
</comment>
<feature type="region of interest" description="Disordered" evidence="1">
    <location>
        <begin position="248"/>
        <end position="289"/>
    </location>
</feature>
<evidence type="ECO:0000313" key="3">
    <source>
        <dbReference type="Proteomes" id="UP001461498"/>
    </source>
</evidence>
<reference evidence="2 3" key="1">
    <citation type="submission" date="2022-12" db="EMBL/GenBank/DDBJ databases">
        <title>Chromosome-level genome assembly of true bugs.</title>
        <authorList>
            <person name="Ma L."/>
            <person name="Li H."/>
        </authorList>
    </citation>
    <scope>NUCLEOTIDE SEQUENCE [LARGE SCALE GENOMIC DNA]</scope>
    <source>
        <strain evidence="2">Lab_2022b</strain>
    </source>
</reference>